<comment type="caution">
    <text evidence="1">The sequence shown here is derived from an EMBL/GenBank/DDBJ whole genome shotgun (WGS) entry which is preliminary data.</text>
</comment>
<dbReference type="AlphaFoldDB" id="A0A645FKI2"/>
<dbReference type="EMBL" id="VSSQ01060663">
    <property type="protein sequence ID" value="MPN14072.1"/>
    <property type="molecule type" value="Genomic_DNA"/>
</dbReference>
<reference evidence="1" key="1">
    <citation type="submission" date="2019-08" db="EMBL/GenBank/DDBJ databases">
        <authorList>
            <person name="Kucharzyk K."/>
            <person name="Murdoch R.W."/>
            <person name="Higgins S."/>
            <person name="Loffler F."/>
        </authorList>
    </citation>
    <scope>NUCLEOTIDE SEQUENCE</scope>
</reference>
<evidence type="ECO:0000313" key="1">
    <source>
        <dbReference type="EMBL" id="MPN14072.1"/>
    </source>
</evidence>
<gene>
    <name evidence="1" type="ORF">SDC9_161398</name>
</gene>
<proteinExistence type="predicted"/>
<dbReference type="Gene3D" id="3.40.50.1980">
    <property type="entry name" value="Nitrogenase molybdenum iron protein domain"/>
    <property type="match status" value="1"/>
</dbReference>
<sequence>MPNYSICNKQPFELVNTLNRLKPDVLVVRHPSMAVWGLKMGIPTLFIGDEHFGLGYQGILNYGEKLLETLERQDFARKIEKHRRFPYTRWCMEQIPSHFLEP</sequence>
<accession>A0A645FKI2</accession>
<protein>
    <recommendedName>
        <fullName evidence="2">Nitrogenase/oxidoreductase component 1 domain-containing protein</fullName>
    </recommendedName>
</protein>
<name>A0A645FKI2_9ZZZZ</name>
<organism evidence="1">
    <name type="scientific">bioreactor metagenome</name>
    <dbReference type="NCBI Taxonomy" id="1076179"/>
    <lineage>
        <taxon>unclassified sequences</taxon>
        <taxon>metagenomes</taxon>
        <taxon>ecological metagenomes</taxon>
    </lineage>
</organism>
<evidence type="ECO:0008006" key="2">
    <source>
        <dbReference type="Google" id="ProtNLM"/>
    </source>
</evidence>
<dbReference type="SUPFAM" id="SSF53807">
    <property type="entry name" value="Helical backbone' metal receptor"/>
    <property type="match status" value="1"/>
</dbReference>